<evidence type="ECO:0000256" key="1">
    <source>
        <dbReference type="SAM" id="Phobius"/>
    </source>
</evidence>
<evidence type="ECO:0000313" key="4">
    <source>
        <dbReference type="Proteomes" id="UP001208570"/>
    </source>
</evidence>
<evidence type="ECO:0000313" key="3">
    <source>
        <dbReference type="EMBL" id="KAK2167177.1"/>
    </source>
</evidence>
<feature type="signal peptide" evidence="2">
    <location>
        <begin position="1"/>
        <end position="19"/>
    </location>
</feature>
<dbReference type="EMBL" id="JAODUP010000031">
    <property type="protein sequence ID" value="KAK2167177.1"/>
    <property type="molecule type" value="Genomic_DNA"/>
</dbReference>
<dbReference type="Proteomes" id="UP001208570">
    <property type="component" value="Unassembled WGS sequence"/>
</dbReference>
<evidence type="ECO:0000256" key="2">
    <source>
        <dbReference type="SAM" id="SignalP"/>
    </source>
</evidence>
<organism evidence="3 4">
    <name type="scientific">Paralvinella palmiformis</name>
    <dbReference type="NCBI Taxonomy" id="53620"/>
    <lineage>
        <taxon>Eukaryota</taxon>
        <taxon>Metazoa</taxon>
        <taxon>Spiralia</taxon>
        <taxon>Lophotrochozoa</taxon>
        <taxon>Annelida</taxon>
        <taxon>Polychaeta</taxon>
        <taxon>Sedentaria</taxon>
        <taxon>Canalipalpata</taxon>
        <taxon>Terebellida</taxon>
        <taxon>Terebelliformia</taxon>
        <taxon>Alvinellidae</taxon>
        <taxon>Paralvinella</taxon>
    </lineage>
</organism>
<feature type="transmembrane region" description="Helical" evidence="1">
    <location>
        <begin position="46"/>
        <end position="64"/>
    </location>
</feature>
<keyword evidence="4" id="KW-1185">Reference proteome</keyword>
<comment type="caution">
    <text evidence="3">The sequence shown here is derived from an EMBL/GenBank/DDBJ whole genome shotgun (WGS) entry which is preliminary data.</text>
</comment>
<sequence length="103" mass="11877">MDHYSFILLLLLTVNASLADHSLVQKVLKIFRSKFGLVNARRNENIYWIIQFVIWILYLVRAMLRSKITTSIIELENAKHSSMAVVKEIKTTSGRKSIANMLV</sequence>
<keyword evidence="1" id="KW-1133">Transmembrane helix</keyword>
<dbReference type="AlphaFoldDB" id="A0AAD9K9S9"/>
<keyword evidence="1" id="KW-0812">Transmembrane</keyword>
<proteinExistence type="predicted"/>
<keyword evidence="1" id="KW-0472">Membrane</keyword>
<gene>
    <name evidence="3" type="ORF">LSH36_31g00000</name>
</gene>
<protein>
    <recommendedName>
        <fullName evidence="5">LAGLIDADG endonuclease</fullName>
    </recommendedName>
</protein>
<name>A0AAD9K9S9_9ANNE</name>
<accession>A0AAD9K9S9</accession>
<evidence type="ECO:0008006" key="5">
    <source>
        <dbReference type="Google" id="ProtNLM"/>
    </source>
</evidence>
<reference evidence="3" key="1">
    <citation type="journal article" date="2023" name="Mol. Biol. Evol.">
        <title>Third-Generation Sequencing Reveals the Adaptive Role of the Epigenome in Three Deep-Sea Polychaetes.</title>
        <authorList>
            <person name="Perez M."/>
            <person name="Aroh O."/>
            <person name="Sun Y."/>
            <person name="Lan Y."/>
            <person name="Juniper S.K."/>
            <person name="Young C.R."/>
            <person name="Angers B."/>
            <person name="Qian P.Y."/>
        </authorList>
    </citation>
    <scope>NUCLEOTIDE SEQUENCE</scope>
    <source>
        <strain evidence="3">P08H-3</strain>
    </source>
</reference>
<feature type="chain" id="PRO_5042024553" description="LAGLIDADG endonuclease" evidence="2">
    <location>
        <begin position="20"/>
        <end position="103"/>
    </location>
</feature>
<keyword evidence="2" id="KW-0732">Signal</keyword>